<keyword evidence="1" id="KW-0472">Membrane</keyword>
<dbReference type="SUPFAM" id="SSF52540">
    <property type="entry name" value="P-loop containing nucleoside triphosphate hydrolases"/>
    <property type="match status" value="1"/>
</dbReference>
<keyword evidence="1" id="KW-1133">Transmembrane helix</keyword>
<keyword evidence="1" id="KW-0812">Transmembrane</keyword>
<comment type="caution">
    <text evidence="2">The sequence shown here is derived from an EMBL/GenBank/DDBJ whole genome shotgun (WGS) entry which is preliminary data.</text>
</comment>
<gene>
    <name evidence="2" type="ORF">G2W53_017011</name>
</gene>
<dbReference type="EMBL" id="JAAIUW010000006">
    <property type="protein sequence ID" value="KAF7825847.1"/>
    <property type="molecule type" value="Genomic_DNA"/>
</dbReference>
<dbReference type="InterPro" id="IPR027417">
    <property type="entry name" value="P-loop_NTPase"/>
</dbReference>
<dbReference type="PANTHER" id="PTHR14241:SF32">
    <property type="entry name" value="VWFA DOMAIN-CONTAINING PROTEIN-RELATED"/>
    <property type="match status" value="1"/>
</dbReference>
<proteinExistence type="predicted"/>
<protein>
    <recommendedName>
        <fullName evidence="4">G domain-containing protein</fullName>
    </recommendedName>
</protein>
<dbReference type="Proteomes" id="UP000634136">
    <property type="component" value="Unassembled WGS sequence"/>
</dbReference>
<reference evidence="2" key="1">
    <citation type="submission" date="2020-09" db="EMBL/GenBank/DDBJ databases">
        <title>Genome-Enabled Discovery of Anthraquinone Biosynthesis in Senna tora.</title>
        <authorList>
            <person name="Kang S.-H."/>
            <person name="Pandey R.P."/>
            <person name="Lee C.-M."/>
            <person name="Sim J.-S."/>
            <person name="Jeong J.-T."/>
            <person name="Choi B.-S."/>
            <person name="Jung M."/>
            <person name="Ginzburg D."/>
            <person name="Zhao K."/>
            <person name="Won S.Y."/>
            <person name="Oh T.-J."/>
            <person name="Yu Y."/>
            <person name="Kim N.-H."/>
            <person name="Lee O.R."/>
            <person name="Lee T.-H."/>
            <person name="Bashyal P."/>
            <person name="Kim T.-S."/>
            <person name="Lee W.-H."/>
            <person name="Kawkins C."/>
            <person name="Kim C.-K."/>
            <person name="Kim J.S."/>
            <person name="Ahn B.O."/>
            <person name="Rhee S.Y."/>
            <person name="Sohng J.K."/>
        </authorList>
    </citation>
    <scope>NUCLEOTIDE SEQUENCE</scope>
    <source>
        <tissue evidence="2">Leaf</tissue>
    </source>
</reference>
<evidence type="ECO:0008006" key="4">
    <source>
        <dbReference type="Google" id="ProtNLM"/>
    </source>
</evidence>
<sequence length="399" mass="45091">MKVEDGTVNGENGLVFVETGEESSGPSSTLDFEVKNKRRHSVYQEILQNYNELRIRCKNLKEAKEKILSYSPGAWTEKVGGLNLSDYDVPKTTCLILIGPRGSGKSSLINRISKVVEDDKFAPVRAQVSYNSPTGDGTYFLQEYMIPRESTSVCLYDTRSLSGNSNENDRILNCWMTKGVCHGELVFRNTDSHSLKKLLNHRTYKTGYLPSKRRKVNFVIYVANGLSVLKAMENSGTLEAQYTNTVASTFNCPYLSFKDDKPVLVVTHGDLLSLSDRARVCAHMVELLGIPPTQIFDIPAESDDRVTEFTIIEMLRYTLQHADRNYSPKIKFMDKVHKASLSLCMILLILGLGIAIALAHDKFTHPSLRHTWKFLASSGKPKVPDMQPKIDWYKIRHIW</sequence>
<organism evidence="2 3">
    <name type="scientific">Senna tora</name>
    <dbReference type="NCBI Taxonomy" id="362788"/>
    <lineage>
        <taxon>Eukaryota</taxon>
        <taxon>Viridiplantae</taxon>
        <taxon>Streptophyta</taxon>
        <taxon>Embryophyta</taxon>
        <taxon>Tracheophyta</taxon>
        <taxon>Spermatophyta</taxon>
        <taxon>Magnoliopsida</taxon>
        <taxon>eudicotyledons</taxon>
        <taxon>Gunneridae</taxon>
        <taxon>Pentapetalae</taxon>
        <taxon>rosids</taxon>
        <taxon>fabids</taxon>
        <taxon>Fabales</taxon>
        <taxon>Fabaceae</taxon>
        <taxon>Caesalpinioideae</taxon>
        <taxon>Cassia clade</taxon>
        <taxon>Senna</taxon>
    </lineage>
</organism>
<evidence type="ECO:0000313" key="3">
    <source>
        <dbReference type="Proteomes" id="UP000634136"/>
    </source>
</evidence>
<dbReference type="PANTHER" id="PTHR14241">
    <property type="entry name" value="INTERFERON-INDUCED PROTEIN 44"/>
    <property type="match status" value="1"/>
</dbReference>
<evidence type="ECO:0000256" key="1">
    <source>
        <dbReference type="SAM" id="Phobius"/>
    </source>
</evidence>
<dbReference type="AlphaFoldDB" id="A0A834WK27"/>
<evidence type="ECO:0000313" key="2">
    <source>
        <dbReference type="EMBL" id="KAF7825847.1"/>
    </source>
</evidence>
<name>A0A834WK27_9FABA</name>
<dbReference type="OrthoDB" id="25620at2759"/>
<accession>A0A834WK27</accession>
<feature type="transmembrane region" description="Helical" evidence="1">
    <location>
        <begin position="339"/>
        <end position="359"/>
    </location>
</feature>
<dbReference type="Gene3D" id="3.40.50.300">
    <property type="entry name" value="P-loop containing nucleotide triphosphate hydrolases"/>
    <property type="match status" value="1"/>
</dbReference>
<keyword evidence="3" id="KW-1185">Reference proteome</keyword>